<feature type="domain" description="Cytochrome C Planctomycete-type" evidence="3">
    <location>
        <begin position="60"/>
        <end position="117"/>
    </location>
</feature>
<evidence type="ECO:0000259" key="3">
    <source>
        <dbReference type="Pfam" id="PF07635"/>
    </source>
</evidence>
<evidence type="ECO:0000259" key="2">
    <source>
        <dbReference type="Pfam" id="PF07587"/>
    </source>
</evidence>
<dbReference type="InterPro" id="IPR011429">
    <property type="entry name" value="Cyt_c_Planctomycete-type"/>
</dbReference>
<gene>
    <name evidence="4" type="ORF">MNBD_PLANCTO02-1824</name>
</gene>
<evidence type="ECO:0000259" key="1">
    <source>
        <dbReference type="Pfam" id="PF07583"/>
    </source>
</evidence>
<dbReference type="AlphaFoldDB" id="A0A3B1E2W9"/>
<dbReference type="PANTHER" id="PTHR35889:SF3">
    <property type="entry name" value="F-BOX DOMAIN-CONTAINING PROTEIN"/>
    <property type="match status" value="1"/>
</dbReference>
<reference evidence="4" key="1">
    <citation type="submission" date="2018-06" db="EMBL/GenBank/DDBJ databases">
        <authorList>
            <person name="Zhirakovskaya E."/>
        </authorList>
    </citation>
    <scope>NUCLEOTIDE SEQUENCE</scope>
</reference>
<sequence>MNRIKVFFFTLMLLGILISLKKGHSVAFGEEKNQTKPVKIQPAQLRFFENQIRPLLVKRCQSCHNEKKQEGDVRLDQYQFLIKGNESGAVVVPRHPQKSRMMDVIQHTADDSQMPPKNKLEQKEIDLLTKWVKMGAPWTPEKENRQSKVGVDFRQFDFAKARKEHWSYRPVKQPLLPVVKNKKMARTPIDRFVQYRLETKGLSLSPQVDKQTLIRRVTFDLTGLPPTYQEVEEFVNNQSSDAYTKLVDRLLASPQYGERWGRHWLDVARYGDTKGYVPAGEDLNYPYAYTYRDYVIRAFNEDLPYDQFIIEQLAADLMDRKGDDRKLAALGFLTVGERFIRKENEIINDRIDLVSRGLLGMTAACARCHDHKFDPIPTEDYYSLYGLFASSQEPLKLPLISQPKQTAGYLAYQKELKKREAAYTKYLNGICKALRKESRETVGYYLSDVVLRKEKKRVPRKKAKVEINRLVLGRWIRFIRRHTNNSDPVFTIWHQFNRMKGTHFERDAKAFINRNFDAIKRPQSKAPLNKLVMQVFIKSPPKSMLDVAKTYGKLLAKINQQWLQYQQKNKLAVQLPHHNAEELRQVLYGKNSPIMFLTSEAVPRSFFKKRKDQLRKLERSILTLQRTSPDSPPRAMVLYDKKEPVTPHVFIRGNALRLGKEVPRRFFQLLSNKKDASFKNGSGRLELAKAIVNKKNPLTARVFVNRVWMHHFGKGLVQTPSDFGTQGALPSHPKLLDYLANDFMKNGWSIKQLHRQILQSAVYQQSGKDHLTGYKVDPANKLLWKKPVRRLEFEAMRDSILAATGILDLTMNGRPFNLEKRPFQTRRTIYGKIDRYDLPSLLQNFNFANPDASAAKRPKIIVPQQALFSMNNIFMIEMAKKITTHPELLQAKTEREKIIAIYRRIFSRNPNNEEVQWGEKYLAEQKIEYQRDKSIKRKKGEPNPLTPWAQYAQVLFMTNEFMYID</sequence>
<dbReference type="Pfam" id="PF07635">
    <property type="entry name" value="PSCyt1"/>
    <property type="match status" value="1"/>
</dbReference>
<dbReference type="EMBL" id="UOGL01000375">
    <property type="protein sequence ID" value="VAX39845.1"/>
    <property type="molecule type" value="Genomic_DNA"/>
</dbReference>
<dbReference type="InterPro" id="IPR011444">
    <property type="entry name" value="DUF1549"/>
</dbReference>
<proteinExistence type="predicted"/>
<dbReference type="PANTHER" id="PTHR35889">
    <property type="entry name" value="CYCLOINULO-OLIGOSACCHARIDE FRUCTANOTRANSFERASE-RELATED"/>
    <property type="match status" value="1"/>
</dbReference>
<protein>
    <recommendedName>
        <fullName evidence="5">Cytochrome c domain-containing protein</fullName>
    </recommendedName>
</protein>
<dbReference type="Pfam" id="PF07587">
    <property type="entry name" value="PSD1"/>
    <property type="match status" value="1"/>
</dbReference>
<evidence type="ECO:0000313" key="4">
    <source>
        <dbReference type="EMBL" id="VAX39845.1"/>
    </source>
</evidence>
<accession>A0A3B1E2W9</accession>
<organism evidence="4">
    <name type="scientific">hydrothermal vent metagenome</name>
    <dbReference type="NCBI Taxonomy" id="652676"/>
    <lineage>
        <taxon>unclassified sequences</taxon>
        <taxon>metagenomes</taxon>
        <taxon>ecological metagenomes</taxon>
    </lineage>
</organism>
<dbReference type="Pfam" id="PF07583">
    <property type="entry name" value="PSCyt2"/>
    <property type="match status" value="1"/>
</dbReference>
<feature type="domain" description="DUF1553" evidence="2">
    <location>
        <begin position="683"/>
        <end position="921"/>
    </location>
</feature>
<evidence type="ECO:0008006" key="5">
    <source>
        <dbReference type="Google" id="ProtNLM"/>
    </source>
</evidence>
<feature type="domain" description="DUF1549" evidence="1">
    <location>
        <begin position="188"/>
        <end position="392"/>
    </location>
</feature>
<name>A0A3B1E2W9_9ZZZZ</name>
<dbReference type="InterPro" id="IPR022655">
    <property type="entry name" value="DUF1553"/>
</dbReference>